<dbReference type="AlphaFoldDB" id="A0AAU9EFZ6"/>
<name>A0AAU9EFZ6_9BACT</name>
<gene>
    <name evidence="1" type="ORF">FAK_05400</name>
</gene>
<dbReference type="Proteomes" id="UP001366166">
    <property type="component" value="Chromosome"/>
</dbReference>
<reference evidence="2" key="1">
    <citation type="journal article" date="2023" name="Arch. Microbiol.">
        <title>Desulfoferula mesophilus gen. nov. sp. nov., a mesophilic sulfate-reducing bacterium isolated from a brackish lake sediment.</title>
        <authorList>
            <person name="Watanabe T."/>
            <person name="Yabe T."/>
            <person name="Tsuji J.M."/>
            <person name="Fukui M."/>
        </authorList>
    </citation>
    <scope>NUCLEOTIDE SEQUENCE [LARGE SCALE GENOMIC DNA]</scope>
    <source>
        <strain evidence="2">12FAK</strain>
    </source>
</reference>
<keyword evidence="2" id="KW-1185">Reference proteome</keyword>
<dbReference type="Gene3D" id="3.40.50.300">
    <property type="entry name" value="P-loop containing nucleotide triphosphate hydrolases"/>
    <property type="match status" value="1"/>
</dbReference>
<organism evidence="1 2">
    <name type="scientific">Desulfoferula mesophila</name>
    <dbReference type="NCBI Taxonomy" id="3058419"/>
    <lineage>
        <taxon>Bacteria</taxon>
        <taxon>Pseudomonadati</taxon>
        <taxon>Thermodesulfobacteriota</taxon>
        <taxon>Desulfarculia</taxon>
        <taxon>Desulfarculales</taxon>
        <taxon>Desulfarculaceae</taxon>
        <taxon>Desulfoferula</taxon>
    </lineage>
</organism>
<evidence type="ECO:0000313" key="2">
    <source>
        <dbReference type="Proteomes" id="UP001366166"/>
    </source>
</evidence>
<dbReference type="EMBL" id="AP028679">
    <property type="protein sequence ID" value="BEQ13474.1"/>
    <property type="molecule type" value="Genomic_DNA"/>
</dbReference>
<dbReference type="InterPro" id="IPR027417">
    <property type="entry name" value="P-loop_NTPase"/>
</dbReference>
<dbReference type="SUPFAM" id="SSF53795">
    <property type="entry name" value="PEP carboxykinase-like"/>
    <property type="match status" value="1"/>
</dbReference>
<sequence length="373" mass="40765">MAQQGLGRQLADPVAASSKNEFDALFALALAGFEALREERGVVEHHYAIGRDQLKLCFAGDALQPLITPALEHLAVAPVDQPELTIMAWDLKSLTSRPMVALEGLMRTFSWHWYYYLNSRGELKGLLEDDFMAAFHPGPNIFSLLDVKNRRAIYWANDAAEVPWHETGSPMRSILSWWTASQGYQFAHGGAVGVDGKSVLIVGKGGSGKSTTCLACLNAGLQYLGDDYTLIDTREEPRVFSLYNTAKLKGPADLARFPQLTPHLVNAERLDSEKAMLFLHGDFDGQIIAQSPLKAILIPVVMDQEHTKILPAGPAAGLAALAPSTIFQLPGSGRQSLRNIAELVQRVPCYSLRLGRDLAGVAETIRRFIANSS</sequence>
<evidence type="ECO:0000313" key="1">
    <source>
        <dbReference type="EMBL" id="BEQ13474.1"/>
    </source>
</evidence>
<dbReference type="KEGG" id="dmp:FAK_05400"/>
<evidence type="ECO:0008006" key="3">
    <source>
        <dbReference type="Google" id="ProtNLM"/>
    </source>
</evidence>
<proteinExistence type="predicted"/>
<protein>
    <recommendedName>
        <fullName evidence="3">HPr kinase</fullName>
    </recommendedName>
</protein>
<accession>A0AAU9EFZ6</accession>